<dbReference type="PIRSF" id="PIRSF009320">
    <property type="entry name" value="Nuc_binding_HP_1000"/>
    <property type="match status" value="1"/>
</dbReference>
<dbReference type="SUPFAM" id="SSF52540">
    <property type="entry name" value="P-loop containing nucleoside triphosphate hydrolases"/>
    <property type="match status" value="1"/>
</dbReference>
<feature type="domain" description="CobQ/CobB/MinD/ParA nucleotide binding" evidence="1">
    <location>
        <begin position="5"/>
        <end position="186"/>
    </location>
</feature>
<gene>
    <name evidence="2" type="ORF">FNW02_34550</name>
</gene>
<sequence length="217" mass="24151">MSQIIAIANQKGGTGKSTTAVHLAYYLAIKKGYSTLLVDADSQTSSSQWINNLEKPIAFKVIHEKDELFKEMPKLAKQYDYLIVDGPAGRLDDETKAILAWANLVLVPIQPKVLDLSSTLKAVLLINQAQEIREGLPKGALFLNRAKQGTRLKDEATRFLRTVPGVISLKTIIHDREVIADVPGQNITVWTMTGRPAAEARREYTQLFNEILDLLKI</sequence>
<dbReference type="Proteomes" id="UP001165986">
    <property type="component" value="Unassembled WGS sequence"/>
</dbReference>
<evidence type="ECO:0000313" key="3">
    <source>
        <dbReference type="Proteomes" id="UP001165986"/>
    </source>
</evidence>
<dbReference type="Pfam" id="PF01656">
    <property type="entry name" value="CbiA"/>
    <property type="match status" value="1"/>
</dbReference>
<dbReference type="PANTHER" id="PTHR13696">
    <property type="entry name" value="P-LOOP CONTAINING NUCLEOSIDE TRIPHOSPHATE HYDROLASE"/>
    <property type="match status" value="1"/>
</dbReference>
<dbReference type="InterPro" id="IPR050678">
    <property type="entry name" value="DNA_Partitioning_ATPase"/>
</dbReference>
<dbReference type="PANTHER" id="PTHR13696:SF99">
    <property type="entry name" value="COBYRINIC ACID AC-DIAMIDE SYNTHASE"/>
    <property type="match status" value="1"/>
</dbReference>
<dbReference type="Gene3D" id="3.40.50.300">
    <property type="entry name" value="P-loop containing nucleotide triphosphate hydrolases"/>
    <property type="match status" value="1"/>
</dbReference>
<dbReference type="EMBL" id="VJXY01000081">
    <property type="protein sequence ID" value="MBD6620745.1"/>
    <property type="molecule type" value="Genomic_DNA"/>
</dbReference>
<evidence type="ECO:0000313" key="2">
    <source>
        <dbReference type="EMBL" id="MBD6620745.1"/>
    </source>
</evidence>
<evidence type="ECO:0000259" key="1">
    <source>
        <dbReference type="Pfam" id="PF01656"/>
    </source>
</evidence>
<reference evidence="2" key="1">
    <citation type="submission" date="2019-07" db="EMBL/GenBank/DDBJ databases">
        <title>Toxilogical consequences of a new and cryptic species of cyanobacteria (Komarekiella delphini-convector) recovered from the epidermis of a bottlenose dolphin and 1500 ft. in the air.</title>
        <authorList>
            <person name="Brown A.O."/>
            <person name="Dvorak P."/>
            <person name="Villanueva C.D."/>
            <person name="Foss A.J."/>
            <person name="Garvey A.D."/>
            <person name="Gibson Q.A."/>
            <person name="Johansen J.R."/>
            <person name="Casamatta D.A."/>
        </authorList>
    </citation>
    <scope>NUCLEOTIDE SEQUENCE</scope>
    <source>
        <strain evidence="2">SJRDD-AB1</strain>
    </source>
</reference>
<keyword evidence="3" id="KW-1185">Reference proteome</keyword>
<comment type="caution">
    <text evidence="2">The sequence shown here is derived from an EMBL/GenBank/DDBJ whole genome shotgun (WGS) entry which is preliminary data.</text>
</comment>
<organism evidence="2 3">
    <name type="scientific">Komarekiella delphini-convector SJRDD-AB1</name>
    <dbReference type="NCBI Taxonomy" id="2593771"/>
    <lineage>
        <taxon>Bacteria</taxon>
        <taxon>Bacillati</taxon>
        <taxon>Cyanobacteriota</taxon>
        <taxon>Cyanophyceae</taxon>
        <taxon>Nostocales</taxon>
        <taxon>Nostocaceae</taxon>
        <taxon>Komarekiella</taxon>
        <taxon>Komarekiella delphini-convector</taxon>
    </lineage>
</organism>
<dbReference type="AlphaFoldDB" id="A0AA40VV24"/>
<dbReference type="InterPro" id="IPR027417">
    <property type="entry name" value="P-loop_NTPase"/>
</dbReference>
<protein>
    <submittedName>
        <fullName evidence="2">ParA family protein</fullName>
    </submittedName>
</protein>
<proteinExistence type="predicted"/>
<dbReference type="CDD" id="cd02042">
    <property type="entry name" value="ParAB_family"/>
    <property type="match status" value="1"/>
</dbReference>
<accession>A0AA40VV24</accession>
<name>A0AA40VV24_9NOST</name>
<dbReference type="RefSeq" id="WP_191762052.1">
    <property type="nucleotide sequence ID" value="NZ_VJXY01000081.1"/>
</dbReference>
<dbReference type="InterPro" id="IPR002586">
    <property type="entry name" value="CobQ/CobB/MinD/ParA_Nub-bd_dom"/>
</dbReference>